<dbReference type="Proteomes" id="UP001162501">
    <property type="component" value="Chromosome 5"/>
</dbReference>
<name>A0ACB0FB82_RANTA</name>
<gene>
    <name evidence="1" type="ORF">MRATA1EN3_LOCUS21407</name>
</gene>
<organism evidence="1 2">
    <name type="scientific">Rangifer tarandus platyrhynchus</name>
    <name type="common">Svalbard reindeer</name>
    <dbReference type="NCBI Taxonomy" id="3082113"/>
    <lineage>
        <taxon>Eukaryota</taxon>
        <taxon>Metazoa</taxon>
        <taxon>Chordata</taxon>
        <taxon>Craniata</taxon>
        <taxon>Vertebrata</taxon>
        <taxon>Euteleostomi</taxon>
        <taxon>Mammalia</taxon>
        <taxon>Eutheria</taxon>
        <taxon>Laurasiatheria</taxon>
        <taxon>Artiodactyla</taxon>
        <taxon>Ruminantia</taxon>
        <taxon>Pecora</taxon>
        <taxon>Cervidae</taxon>
        <taxon>Odocoileinae</taxon>
        <taxon>Rangifer</taxon>
    </lineage>
</organism>
<evidence type="ECO:0000313" key="1">
    <source>
        <dbReference type="EMBL" id="CAI9710194.1"/>
    </source>
</evidence>
<sequence length="116" mass="12729">MTRRRLRPAGPGQQGSSGRATKRERRPLARHGLQREQEQGGVPRAVTPWRGVVRGGDGGTASSRRSSRRGCGRPRPWGDIREVQKLVESGVDVNSQNEVNGCFKYGTLSKTSDTCQ</sequence>
<proteinExistence type="predicted"/>
<accession>A0ACB0FB82</accession>
<reference evidence="1" key="1">
    <citation type="submission" date="2023-05" db="EMBL/GenBank/DDBJ databases">
        <authorList>
            <consortium name="ELIXIR-Norway"/>
        </authorList>
    </citation>
    <scope>NUCLEOTIDE SEQUENCE</scope>
</reference>
<evidence type="ECO:0000313" key="2">
    <source>
        <dbReference type="Proteomes" id="UP001162501"/>
    </source>
</evidence>
<protein>
    <submittedName>
        <fullName evidence="1">Uncharacterized protein</fullName>
    </submittedName>
</protein>
<dbReference type="EMBL" id="OX596089">
    <property type="protein sequence ID" value="CAI9710194.1"/>
    <property type="molecule type" value="Genomic_DNA"/>
</dbReference>